<evidence type="ECO:0000256" key="5">
    <source>
        <dbReference type="ARBA" id="ARBA00022840"/>
    </source>
</evidence>
<evidence type="ECO:0000313" key="12">
    <source>
        <dbReference type="Proteomes" id="UP000198859"/>
    </source>
</evidence>
<keyword evidence="4" id="KW-0547">Nucleotide-binding</keyword>
<feature type="domain" description="ABC transporter" evidence="10">
    <location>
        <begin position="19"/>
        <end position="249"/>
    </location>
</feature>
<accession>A0A1H1U2L5</accession>
<dbReference type="InterPro" id="IPR017871">
    <property type="entry name" value="ABC_transporter-like_CS"/>
</dbReference>
<evidence type="ECO:0000256" key="8">
    <source>
        <dbReference type="ARBA" id="ARBA00023136"/>
    </source>
</evidence>
<dbReference type="PANTHER" id="PTHR42781">
    <property type="entry name" value="SPERMIDINE/PUTRESCINE IMPORT ATP-BINDING PROTEIN POTA"/>
    <property type="match status" value="1"/>
</dbReference>
<evidence type="ECO:0000256" key="1">
    <source>
        <dbReference type="ARBA" id="ARBA00022448"/>
    </source>
</evidence>
<sequence>MTGSTTGPMTGPAGTTGGLHVDHLAVRFGATTAVDDVELHVPTGSVLAVLGPSGCGKSTLLRAVAGLERPSAGAVRFDGADLARTPVHRRGFALLFQDGQLFEHLDVARNVAYPLRLRRVERRRRRERVAELLALVGLEGYADRLPATLSGGERQRVALARALAVEPRLLLLDEPLSALDRGLRERLAADLHDILHAAGVTAVLVTHDQEEAFAVADTMAVMRAGRVVQQGSLGEVWSHPVDAWAAGFLGYAEVLTGERALALRRLVDPAAGWEALALRRSALRVDEAGPLTGVVREARLTPDQVRLSVDVDGVGVLPGVARPTPAAVVAVGERVRLSLDLGRTATLPG</sequence>
<evidence type="ECO:0000256" key="6">
    <source>
        <dbReference type="ARBA" id="ARBA00023004"/>
    </source>
</evidence>
<dbReference type="EMBL" id="LT629757">
    <property type="protein sequence ID" value="SDS66687.1"/>
    <property type="molecule type" value="Genomic_DNA"/>
</dbReference>
<dbReference type="CDD" id="cd03259">
    <property type="entry name" value="ABC_Carb_Solutes_like"/>
    <property type="match status" value="1"/>
</dbReference>
<evidence type="ECO:0000259" key="10">
    <source>
        <dbReference type="PROSITE" id="PS50893"/>
    </source>
</evidence>
<dbReference type="EC" id="7.6.2.9" evidence="9"/>
<dbReference type="STRING" id="642780.SAMN04488570_2399"/>
<gene>
    <name evidence="11" type="ORF">SAMN04488570_2399</name>
</gene>
<dbReference type="RefSeq" id="WP_231916844.1">
    <property type="nucleotide sequence ID" value="NZ_LT629757.1"/>
</dbReference>
<keyword evidence="2" id="KW-1003">Cell membrane</keyword>
<dbReference type="PROSITE" id="PS00211">
    <property type="entry name" value="ABC_TRANSPORTER_1"/>
    <property type="match status" value="1"/>
</dbReference>
<dbReference type="Proteomes" id="UP000198859">
    <property type="component" value="Chromosome I"/>
</dbReference>
<dbReference type="InterPro" id="IPR027417">
    <property type="entry name" value="P-loop_NTPase"/>
</dbReference>
<name>A0A1H1U2L5_9ACTN</name>
<evidence type="ECO:0000256" key="4">
    <source>
        <dbReference type="ARBA" id="ARBA00022741"/>
    </source>
</evidence>
<keyword evidence="3" id="KW-0410">Iron transport</keyword>
<keyword evidence="7" id="KW-0406">Ion transport</keyword>
<dbReference type="PROSITE" id="PS50893">
    <property type="entry name" value="ABC_TRANSPORTER_2"/>
    <property type="match status" value="1"/>
</dbReference>
<dbReference type="InterPro" id="IPR003439">
    <property type="entry name" value="ABC_transporter-like_ATP-bd"/>
</dbReference>
<proteinExistence type="predicted"/>
<dbReference type="Pfam" id="PF00005">
    <property type="entry name" value="ABC_tran"/>
    <property type="match status" value="1"/>
</dbReference>
<keyword evidence="1" id="KW-0813">Transport</keyword>
<dbReference type="GO" id="GO:0015418">
    <property type="term" value="F:ABC-type quaternary ammonium compound transporting activity"/>
    <property type="evidence" value="ECO:0007669"/>
    <property type="project" value="UniProtKB-EC"/>
</dbReference>
<dbReference type="InterPro" id="IPR015853">
    <property type="entry name" value="ABC_transpr_FbpC"/>
</dbReference>
<dbReference type="GO" id="GO:0016887">
    <property type="term" value="F:ATP hydrolysis activity"/>
    <property type="evidence" value="ECO:0007669"/>
    <property type="project" value="InterPro"/>
</dbReference>
<dbReference type="SMART" id="SM00382">
    <property type="entry name" value="AAA"/>
    <property type="match status" value="1"/>
</dbReference>
<keyword evidence="6" id="KW-0408">Iron</keyword>
<keyword evidence="8" id="KW-0472">Membrane</keyword>
<organism evidence="11 12">
    <name type="scientific">Nocardioides scoriae</name>
    <dbReference type="NCBI Taxonomy" id="642780"/>
    <lineage>
        <taxon>Bacteria</taxon>
        <taxon>Bacillati</taxon>
        <taxon>Actinomycetota</taxon>
        <taxon>Actinomycetes</taxon>
        <taxon>Propionibacteriales</taxon>
        <taxon>Nocardioidaceae</taxon>
        <taxon>Nocardioides</taxon>
    </lineage>
</organism>
<reference evidence="12" key="1">
    <citation type="submission" date="2016-10" db="EMBL/GenBank/DDBJ databases">
        <authorList>
            <person name="Varghese N."/>
            <person name="Submissions S."/>
        </authorList>
    </citation>
    <scope>NUCLEOTIDE SEQUENCE [LARGE SCALE GENOMIC DNA]</scope>
    <source>
        <strain evidence="12">DSM 22127</strain>
    </source>
</reference>
<dbReference type="InterPro" id="IPR050093">
    <property type="entry name" value="ABC_SmlMolc_Importer"/>
</dbReference>
<dbReference type="GO" id="GO:0005524">
    <property type="term" value="F:ATP binding"/>
    <property type="evidence" value="ECO:0007669"/>
    <property type="project" value="UniProtKB-KW"/>
</dbReference>
<dbReference type="AlphaFoldDB" id="A0A1H1U2L5"/>
<keyword evidence="5 11" id="KW-0067">ATP-binding</keyword>
<protein>
    <recommendedName>
        <fullName evidence="9">ABC-type quaternary amine transporter</fullName>
        <ecNumber evidence="9">7.6.2.9</ecNumber>
    </recommendedName>
</protein>
<dbReference type="SUPFAM" id="SSF52540">
    <property type="entry name" value="P-loop containing nucleoside triphosphate hydrolases"/>
    <property type="match status" value="1"/>
</dbReference>
<evidence type="ECO:0000256" key="7">
    <source>
        <dbReference type="ARBA" id="ARBA00023065"/>
    </source>
</evidence>
<dbReference type="InterPro" id="IPR003593">
    <property type="entry name" value="AAA+_ATPase"/>
</dbReference>
<dbReference type="GO" id="GO:0016020">
    <property type="term" value="C:membrane"/>
    <property type="evidence" value="ECO:0007669"/>
    <property type="project" value="InterPro"/>
</dbReference>
<dbReference type="PANTHER" id="PTHR42781:SF4">
    <property type="entry name" value="SPERMIDINE_PUTRESCINE IMPORT ATP-BINDING PROTEIN POTA"/>
    <property type="match status" value="1"/>
</dbReference>
<dbReference type="Gene3D" id="3.40.50.300">
    <property type="entry name" value="P-loop containing nucleotide triphosphate hydrolases"/>
    <property type="match status" value="1"/>
</dbReference>
<evidence type="ECO:0000256" key="3">
    <source>
        <dbReference type="ARBA" id="ARBA00022496"/>
    </source>
</evidence>
<evidence type="ECO:0000256" key="9">
    <source>
        <dbReference type="ARBA" id="ARBA00066388"/>
    </source>
</evidence>
<evidence type="ECO:0000313" key="11">
    <source>
        <dbReference type="EMBL" id="SDS66687.1"/>
    </source>
</evidence>
<dbReference type="FunFam" id="3.40.50.300:FF:000425">
    <property type="entry name" value="Probable ABC transporter, ATP-binding subunit"/>
    <property type="match status" value="1"/>
</dbReference>
<keyword evidence="12" id="KW-1185">Reference proteome</keyword>
<evidence type="ECO:0000256" key="2">
    <source>
        <dbReference type="ARBA" id="ARBA00022475"/>
    </source>
</evidence>
<dbReference type="GO" id="GO:0015408">
    <property type="term" value="F:ABC-type ferric iron transporter activity"/>
    <property type="evidence" value="ECO:0007669"/>
    <property type="project" value="InterPro"/>
</dbReference>